<dbReference type="InterPro" id="IPR050315">
    <property type="entry name" value="FAD-oxidoreductase_2"/>
</dbReference>
<proteinExistence type="inferred from homology"/>
<dbReference type="Gene3D" id="3.90.700.10">
    <property type="entry name" value="Succinate dehydrogenase/fumarate reductase flavoprotein, catalytic domain"/>
    <property type="match status" value="1"/>
</dbReference>
<reference evidence="10" key="1">
    <citation type="submission" date="2020-12" db="EMBL/GenBank/DDBJ databases">
        <title>Clostridium thailandense sp. nov., a novel acetogenic bacterium isolated from peat land soil in Thailand.</title>
        <authorList>
            <person name="Chaikitkaew S."/>
            <person name="Birkeland N.K."/>
        </authorList>
    </citation>
    <scope>NUCLEOTIDE SEQUENCE</scope>
    <source>
        <strain evidence="10">DSM 17425</strain>
    </source>
</reference>
<dbReference type="SUPFAM" id="SSF51905">
    <property type="entry name" value="FAD/NAD(P)-binding domain"/>
    <property type="match status" value="1"/>
</dbReference>
<keyword evidence="11" id="KW-1185">Reference proteome</keyword>
<dbReference type="SMART" id="SM00900">
    <property type="entry name" value="FMN_bind"/>
    <property type="match status" value="1"/>
</dbReference>
<comment type="cofactor">
    <cofactor evidence="8">
        <name>FAD</name>
        <dbReference type="ChEBI" id="CHEBI:57692"/>
    </cofactor>
    <text evidence="8">Binds 1 FAD per subunit.</text>
</comment>
<keyword evidence="8" id="KW-0732">Signal</keyword>
<comment type="catalytic activity">
    <reaction evidence="7 8">
        <text>dihydrourocanate + A = urocanate + AH2</text>
        <dbReference type="Rhea" id="RHEA:36059"/>
        <dbReference type="ChEBI" id="CHEBI:13193"/>
        <dbReference type="ChEBI" id="CHEBI:17499"/>
        <dbReference type="ChEBI" id="CHEBI:27247"/>
        <dbReference type="ChEBI" id="CHEBI:72991"/>
        <dbReference type="EC" id="1.3.99.33"/>
    </reaction>
</comment>
<accession>A0A934M5F3</accession>
<feature type="signal peptide" evidence="8">
    <location>
        <begin position="1"/>
        <end position="21"/>
    </location>
</feature>
<comment type="cofactor">
    <cofactor evidence="8">
        <name>FMN</name>
        <dbReference type="ChEBI" id="CHEBI:58210"/>
    </cofactor>
    <text evidence="8">Binds 1 or 2 FMN covalently per subunit.</text>
</comment>
<dbReference type="InterPro" id="IPR010960">
    <property type="entry name" value="Flavocytochrome_c"/>
</dbReference>
<evidence type="ECO:0000313" key="10">
    <source>
        <dbReference type="EMBL" id="MBI6875217.1"/>
    </source>
</evidence>
<dbReference type="PROSITE" id="PS51257">
    <property type="entry name" value="PROKAR_LIPOPROTEIN"/>
    <property type="match status" value="1"/>
</dbReference>
<dbReference type="Gene3D" id="3.50.50.60">
    <property type="entry name" value="FAD/NAD(P)-binding domain"/>
    <property type="match status" value="1"/>
</dbReference>
<dbReference type="PRINTS" id="PR00368">
    <property type="entry name" value="FADPNR"/>
</dbReference>
<dbReference type="AlphaFoldDB" id="A0A934M5F3"/>
<keyword evidence="6 8" id="KW-0560">Oxidoreductase</keyword>
<evidence type="ECO:0000313" key="11">
    <source>
        <dbReference type="Proteomes" id="UP000622687"/>
    </source>
</evidence>
<dbReference type="InterPro" id="IPR027477">
    <property type="entry name" value="Succ_DH/fumarate_Rdtase_cat_sf"/>
</dbReference>
<dbReference type="EC" id="1.3.99.33" evidence="2 8"/>
<evidence type="ECO:0000256" key="5">
    <source>
        <dbReference type="ARBA" id="ARBA00022827"/>
    </source>
</evidence>
<dbReference type="NCBIfam" id="TIGR01813">
    <property type="entry name" value="flavo_cyto_c"/>
    <property type="match status" value="1"/>
</dbReference>
<gene>
    <name evidence="10" type="ORF">I6U51_21315</name>
</gene>
<feature type="chain" id="PRO_5039762012" description="Urocanate reductase" evidence="8">
    <location>
        <begin position="22"/>
        <end position="571"/>
    </location>
</feature>
<evidence type="ECO:0000256" key="6">
    <source>
        <dbReference type="ARBA" id="ARBA00023002"/>
    </source>
</evidence>
<comment type="similarity">
    <text evidence="1 8">Belongs to the FAD-dependent oxidoreductase 2 family. FRD/SDH subfamily.</text>
</comment>
<dbReference type="FunFam" id="3.90.700.10:FF:000007">
    <property type="entry name" value="NADH-dependent fumarate reductase"/>
    <property type="match status" value="1"/>
</dbReference>
<protein>
    <recommendedName>
        <fullName evidence="3 8">Urocanate reductase</fullName>
        <ecNumber evidence="2 8">1.3.99.33</ecNumber>
    </recommendedName>
</protein>
<evidence type="ECO:0000259" key="9">
    <source>
        <dbReference type="SMART" id="SM00900"/>
    </source>
</evidence>
<dbReference type="InterPro" id="IPR036188">
    <property type="entry name" value="FAD/NAD-bd_sf"/>
</dbReference>
<dbReference type="EMBL" id="JAEEGB010000039">
    <property type="protein sequence ID" value="MBI6875217.1"/>
    <property type="molecule type" value="Genomic_DNA"/>
</dbReference>
<evidence type="ECO:0000256" key="4">
    <source>
        <dbReference type="ARBA" id="ARBA00022630"/>
    </source>
</evidence>
<dbReference type="InterPro" id="IPR007329">
    <property type="entry name" value="FMN-bd"/>
</dbReference>
<dbReference type="InterPro" id="IPR003953">
    <property type="entry name" value="FAD-dep_OxRdtase_2_FAD-bd"/>
</dbReference>
<evidence type="ECO:0000256" key="7">
    <source>
        <dbReference type="ARBA" id="ARBA00049922"/>
    </source>
</evidence>
<evidence type="ECO:0000256" key="1">
    <source>
        <dbReference type="ARBA" id="ARBA00008040"/>
    </source>
</evidence>
<dbReference type="GO" id="GO:0033765">
    <property type="term" value="F:steroid dehydrogenase activity, acting on the CH-CH group of donors"/>
    <property type="evidence" value="ECO:0007669"/>
    <property type="project" value="UniProtKB-ARBA"/>
</dbReference>
<feature type="domain" description="FMN-binding" evidence="9">
    <location>
        <begin position="36"/>
        <end position="109"/>
    </location>
</feature>
<dbReference type="RefSeq" id="WP_211144574.1">
    <property type="nucleotide sequence ID" value="NZ_JAEEGB010000039.1"/>
</dbReference>
<evidence type="ECO:0000256" key="8">
    <source>
        <dbReference type="RuleBase" id="RU366062"/>
    </source>
</evidence>
<keyword evidence="4 8" id="KW-0285">Flavoprotein</keyword>
<dbReference type="PANTHER" id="PTHR43400">
    <property type="entry name" value="FUMARATE REDUCTASE"/>
    <property type="match status" value="1"/>
</dbReference>
<evidence type="ECO:0000256" key="3">
    <source>
        <dbReference type="ARBA" id="ARBA00015872"/>
    </source>
</evidence>
<dbReference type="PANTHER" id="PTHR43400:SF7">
    <property type="entry name" value="FAD-DEPENDENT OXIDOREDUCTASE 2 FAD BINDING DOMAIN-CONTAINING PROTEIN"/>
    <property type="match status" value="1"/>
</dbReference>
<organism evidence="10 11">
    <name type="scientific">Clostridium aciditolerans</name>
    <dbReference type="NCBI Taxonomy" id="339861"/>
    <lineage>
        <taxon>Bacteria</taxon>
        <taxon>Bacillati</taxon>
        <taxon>Bacillota</taxon>
        <taxon>Clostridia</taxon>
        <taxon>Eubacteriales</taxon>
        <taxon>Clostridiaceae</taxon>
        <taxon>Clostridium</taxon>
    </lineage>
</organism>
<dbReference type="Pfam" id="PF04205">
    <property type="entry name" value="FMN_bind"/>
    <property type="match status" value="1"/>
</dbReference>
<dbReference type="Pfam" id="PF00890">
    <property type="entry name" value="FAD_binding_2"/>
    <property type="match status" value="1"/>
</dbReference>
<dbReference type="Proteomes" id="UP000622687">
    <property type="component" value="Unassembled WGS sequence"/>
</dbReference>
<name>A0A934M5F3_9CLOT</name>
<keyword evidence="5 8" id="KW-0274">FAD</keyword>
<sequence>MKHLRKVLVFLLVGIFTLSFTACGSSAKTFEGQAKGKNGTIKVKVTIKDKKITKIDVVENHESEFTKETFKKVIDNIIAANSTDIDAISGATITSSAIIAAVADAVKNSGIELTAKNVDKSSAKVENTSTDVVIVGAGGAGLTAAISAKEKGANVILIEKTAVLGGNTNFATGGLNAAGTKYQEAKGIKDSPQLYIDDTMKGGKNKNNPDLVKVLAEKSADTVNWLTERGADLSDVGIMGGLSVERTHRPKGGAPVGNHIVEVLSKKAKDLKIDIRTETKATELIVEGNKVVGVKAQKGSSKYDIKAKAVVLTTGGFGANLDMVAQYDPKLKGFPTTNAAGATGDAFKMVEPLNVALVDMDQIQIHPSVVPGKSKLITEAVRGNGAILVNKQGKRFVNELGTRDAVSAAILSQEDKTGYVVFDENVRKSLSAIEGYIKEGVVTEANSVKELADKMKFNSAEFEKTINTYNASVQAKKDAEFGRADMKFELNKPKYYAIPVQPAIHHTMGGLKINTNTQVINKFGQVVEGLFAAGEVTGGVHGANRLGGNAVADITVFGRIAGDNAAQLAKK</sequence>
<evidence type="ECO:0000256" key="2">
    <source>
        <dbReference type="ARBA" id="ARBA00013137"/>
    </source>
</evidence>
<comment type="caution">
    <text evidence="10">The sequence shown here is derived from an EMBL/GenBank/DDBJ whole genome shotgun (WGS) entry which is preliminary data.</text>
</comment>
<dbReference type="SUPFAM" id="SSF56425">
    <property type="entry name" value="Succinate dehydrogenase/fumarate reductase flavoprotein, catalytic domain"/>
    <property type="match status" value="1"/>
</dbReference>
<dbReference type="GO" id="GO:0010181">
    <property type="term" value="F:FMN binding"/>
    <property type="evidence" value="ECO:0007669"/>
    <property type="project" value="InterPro"/>
</dbReference>
<dbReference type="GO" id="GO:0016020">
    <property type="term" value="C:membrane"/>
    <property type="evidence" value="ECO:0007669"/>
    <property type="project" value="InterPro"/>
</dbReference>
<dbReference type="Gene3D" id="3.90.1010.20">
    <property type="match status" value="1"/>
</dbReference>